<keyword evidence="3" id="KW-0408">Iron</keyword>
<gene>
    <name evidence="6" type="ORF">DEH84_00310</name>
</gene>
<dbReference type="GO" id="GO:0004527">
    <property type="term" value="F:exonuclease activity"/>
    <property type="evidence" value="ECO:0007669"/>
    <property type="project" value="UniProtKB-KW"/>
</dbReference>
<evidence type="ECO:0000256" key="1">
    <source>
        <dbReference type="ARBA" id="ARBA00022723"/>
    </source>
</evidence>
<dbReference type="Gene3D" id="3.60.21.10">
    <property type="match status" value="1"/>
</dbReference>
<organism evidence="6 7">
    <name type="scientific">Aquabacterium olei</name>
    <dbReference type="NCBI Taxonomy" id="1296669"/>
    <lineage>
        <taxon>Bacteria</taxon>
        <taxon>Pseudomonadati</taxon>
        <taxon>Pseudomonadota</taxon>
        <taxon>Betaproteobacteria</taxon>
        <taxon>Burkholderiales</taxon>
        <taxon>Aquabacterium</taxon>
    </lineage>
</organism>
<keyword evidence="7" id="KW-1185">Reference proteome</keyword>
<keyword evidence="6" id="KW-0540">Nuclease</keyword>
<evidence type="ECO:0000256" key="4">
    <source>
        <dbReference type="ARBA" id="ARBA00025742"/>
    </source>
</evidence>
<evidence type="ECO:0000313" key="7">
    <source>
        <dbReference type="Proteomes" id="UP000244892"/>
    </source>
</evidence>
<dbReference type="PANTHER" id="PTHR42988">
    <property type="entry name" value="PHOSPHOHYDROLASE"/>
    <property type="match status" value="1"/>
</dbReference>
<dbReference type="InterPro" id="IPR004843">
    <property type="entry name" value="Calcineurin-like_PHP"/>
</dbReference>
<keyword evidence="1" id="KW-0479">Metal-binding</keyword>
<accession>A0A2U8FM41</accession>
<comment type="similarity">
    <text evidence="4">Belongs to the cyclic nucleotide phosphodiesterase class-III family.</text>
</comment>
<evidence type="ECO:0000313" key="6">
    <source>
        <dbReference type="EMBL" id="AWI52062.1"/>
    </source>
</evidence>
<proteinExistence type="inferred from homology"/>
<dbReference type="RefSeq" id="WP_109033780.1">
    <property type="nucleotide sequence ID" value="NZ_CP029210.1"/>
</dbReference>
<name>A0A2U8FM41_9BURK</name>
<dbReference type="GO" id="GO:0046872">
    <property type="term" value="F:metal ion binding"/>
    <property type="evidence" value="ECO:0007669"/>
    <property type="project" value="UniProtKB-KW"/>
</dbReference>
<dbReference type="PANTHER" id="PTHR42988:SF2">
    <property type="entry name" value="CYCLIC NUCLEOTIDE PHOSPHODIESTERASE CBUA0032-RELATED"/>
    <property type="match status" value="1"/>
</dbReference>
<dbReference type="KEGG" id="aon:DEH84_00310"/>
<evidence type="ECO:0000256" key="3">
    <source>
        <dbReference type="ARBA" id="ARBA00023004"/>
    </source>
</evidence>
<keyword evidence="6" id="KW-0269">Exonuclease</keyword>
<evidence type="ECO:0000256" key="2">
    <source>
        <dbReference type="ARBA" id="ARBA00022801"/>
    </source>
</evidence>
<protein>
    <submittedName>
        <fullName evidence="6">DNA repair exonuclease</fullName>
    </submittedName>
</protein>
<dbReference type="Proteomes" id="UP000244892">
    <property type="component" value="Chromosome"/>
</dbReference>
<dbReference type="InterPro" id="IPR029052">
    <property type="entry name" value="Metallo-depent_PP-like"/>
</dbReference>
<keyword evidence="2" id="KW-0378">Hydrolase</keyword>
<evidence type="ECO:0000259" key="5">
    <source>
        <dbReference type="Pfam" id="PF00149"/>
    </source>
</evidence>
<dbReference type="Pfam" id="PF00149">
    <property type="entry name" value="Metallophos"/>
    <property type="match status" value="1"/>
</dbReference>
<feature type="domain" description="Calcineurin-like phosphoesterase" evidence="5">
    <location>
        <begin position="4"/>
        <end position="191"/>
    </location>
</feature>
<dbReference type="OrthoDB" id="9811542at2"/>
<dbReference type="AlphaFoldDB" id="A0A2U8FM41"/>
<sequence>MGVLLHLSDPHFGTEAPEAVDALLALAARERPDVVVWSGDITQRARPAQFEAARRFHAALRAPHVLAIPGNHDIPLFNVAARALRPYAGFRKAFGSTDDPHLSLPGLMVAGVNTTRAWRHKHGEVSSAQITRAACRVRQAAADQLKVIVVHQPVWVACAQDRINLLRGHAAALAAWADAGVDVVLSGHIHLPSVHPLSLAASDGSPRTVWNVQAGTAVSHRVRGGIGQSIHLIRYQAGPHGRRIIERWDLPPGQRAFERVGRHAL</sequence>
<dbReference type="EMBL" id="CP029210">
    <property type="protein sequence ID" value="AWI52062.1"/>
    <property type="molecule type" value="Genomic_DNA"/>
</dbReference>
<reference evidence="6 7" key="1">
    <citation type="submission" date="2018-05" db="EMBL/GenBank/DDBJ databases">
        <title>complete genome sequence of Aquabacterium olei NBRC 110486.</title>
        <authorList>
            <person name="Tang B."/>
            <person name="Chang J."/>
            <person name="Zhang L."/>
            <person name="Yang H."/>
        </authorList>
    </citation>
    <scope>NUCLEOTIDE SEQUENCE [LARGE SCALE GENOMIC DNA]</scope>
    <source>
        <strain evidence="6 7">NBRC 110486</strain>
    </source>
</reference>
<dbReference type="InterPro" id="IPR050884">
    <property type="entry name" value="CNP_phosphodiesterase-III"/>
</dbReference>
<dbReference type="SUPFAM" id="SSF56300">
    <property type="entry name" value="Metallo-dependent phosphatases"/>
    <property type="match status" value="1"/>
</dbReference>